<reference evidence="5" key="1">
    <citation type="submission" date="2016-09" db="EMBL/GenBank/DDBJ databases">
        <authorList>
            <person name="Capua I."/>
            <person name="De Benedictis P."/>
            <person name="Joannis T."/>
            <person name="Lombin L.H."/>
            <person name="Cattoli G."/>
        </authorList>
    </citation>
    <scope>NUCLEOTIDE SEQUENCE</scope>
</reference>
<feature type="domain" description="TRAF1-6 MATH" evidence="4">
    <location>
        <begin position="331"/>
        <end position="434"/>
    </location>
</feature>
<evidence type="ECO:0000313" key="5">
    <source>
        <dbReference type="EMBL" id="JAU02439.1"/>
    </source>
</evidence>
<dbReference type="SUPFAM" id="SSF49599">
    <property type="entry name" value="TRAF domain-like"/>
    <property type="match status" value="1"/>
</dbReference>
<evidence type="ECO:0000256" key="3">
    <source>
        <dbReference type="ARBA" id="ARBA00022833"/>
    </source>
</evidence>
<dbReference type="InterPro" id="IPR049342">
    <property type="entry name" value="TRAF1-6_MATH_dom"/>
</dbReference>
<dbReference type="AlphaFoldDB" id="A0A1E1XT11"/>
<keyword evidence="3" id="KW-0862">Zinc</keyword>
<dbReference type="InterPro" id="IPR008974">
    <property type="entry name" value="TRAF-like"/>
</dbReference>
<dbReference type="CDD" id="cd16449">
    <property type="entry name" value="RING-HC"/>
    <property type="match status" value="1"/>
</dbReference>
<dbReference type="SUPFAM" id="SSF57850">
    <property type="entry name" value="RING/U-box"/>
    <property type="match status" value="1"/>
</dbReference>
<dbReference type="GO" id="GO:0008270">
    <property type="term" value="F:zinc ion binding"/>
    <property type="evidence" value="ECO:0007669"/>
    <property type="project" value="UniProtKB-KW"/>
</dbReference>
<evidence type="ECO:0000256" key="1">
    <source>
        <dbReference type="ARBA" id="ARBA00022723"/>
    </source>
</evidence>
<keyword evidence="2" id="KW-0863">Zinc-finger</keyword>
<dbReference type="InterPro" id="IPR017907">
    <property type="entry name" value="Znf_RING_CS"/>
</dbReference>
<dbReference type="InterPro" id="IPR013083">
    <property type="entry name" value="Znf_RING/FYVE/PHD"/>
</dbReference>
<dbReference type="PANTHER" id="PTHR10131:SF138">
    <property type="entry name" value="RE66324P"/>
    <property type="match status" value="1"/>
</dbReference>
<accession>A0A1E1XT11</accession>
<evidence type="ECO:0000259" key="4">
    <source>
        <dbReference type="Pfam" id="PF21355"/>
    </source>
</evidence>
<keyword evidence="1" id="KW-0479">Metal-binding</keyword>
<feature type="non-terminal residue" evidence="5">
    <location>
        <position position="1"/>
    </location>
</feature>
<protein>
    <submittedName>
        <fullName evidence="5">Putative tumor necrosis factor receptor-associated factor</fullName>
    </submittedName>
</protein>
<dbReference type="GO" id="GO:0043122">
    <property type="term" value="P:regulation of canonical NF-kappaB signal transduction"/>
    <property type="evidence" value="ECO:0007669"/>
    <property type="project" value="TreeGrafter"/>
</dbReference>
<dbReference type="Gene3D" id="3.30.40.10">
    <property type="entry name" value="Zinc/RING finger domain, C3HC4 (zinc finger)"/>
    <property type="match status" value="1"/>
</dbReference>
<dbReference type="Pfam" id="PF21355">
    <property type="entry name" value="TRAF-mep_MATH"/>
    <property type="match status" value="1"/>
</dbReference>
<dbReference type="Gene3D" id="2.60.210.10">
    <property type="entry name" value="Apoptosis, Tumor Necrosis Factor Receptor Associated Protein 2, Chain A"/>
    <property type="match status" value="1"/>
</dbReference>
<proteinExistence type="evidence at transcript level"/>
<dbReference type="GO" id="GO:0009898">
    <property type="term" value="C:cytoplasmic side of plasma membrane"/>
    <property type="evidence" value="ECO:0007669"/>
    <property type="project" value="TreeGrafter"/>
</dbReference>
<evidence type="ECO:0000256" key="2">
    <source>
        <dbReference type="ARBA" id="ARBA00022771"/>
    </source>
</evidence>
<organism evidence="5">
    <name type="scientific">Amblyomma sculptum</name>
    <name type="common">Tick</name>
    <dbReference type="NCBI Taxonomy" id="1581419"/>
    <lineage>
        <taxon>Eukaryota</taxon>
        <taxon>Metazoa</taxon>
        <taxon>Ecdysozoa</taxon>
        <taxon>Arthropoda</taxon>
        <taxon>Chelicerata</taxon>
        <taxon>Arachnida</taxon>
        <taxon>Acari</taxon>
        <taxon>Parasitiformes</taxon>
        <taxon>Ixodida</taxon>
        <taxon>Ixodoidea</taxon>
        <taxon>Ixodidae</taxon>
        <taxon>Amblyomminae</taxon>
        <taxon>Amblyomma</taxon>
    </lineage>
</organism>
<dbReference type="GO" id="GO:0005164">
    <property type="term" value="F:tumor necrosis factor receptor binding"/>
    <property type="evidence" value="ECO:0007669"/>
    <property type="project" value="TreeGrafter"/>
</dbReference>
<name>A0A1E1XT11_AMBSC</name>
<keyword evidence="5" id="KW-0675">Receptor</keyword>
<sequence>GFSPDLDWRPLNFVKTIPTNRVCSACGLVRKRTALLSCMHVLCDSCYGQCVQEGLRVCPLDGREWQDEGDVDWRDFPPDELLRREVKCWNAERGCQHVTPASLIAHHFQRECVHHSTRCPKCSNSVLCSEVCAHLRSGTCGSWTDASLESQSNCDPKDGNPSFATFSQAFQKKADEMKGYLERITADNSTHGDRLNEISHDINAFKETLRQEILASNEEIKEYLTTRSDTVNNISAGVNRLERVLTYQLGNVRMETAGSISQIPAALEQARTEGRESGQKTLERITKVRTLAELHSTRCEFFVEGVKSLEEEALKEGFACYYNERVYLRGYCISPGLDFNKTGDSVTVHILLQLHKGDLDDAVLWPFEQRIKLSVVHPKGGAEREVEDKTRRSCKNYQKPETSSNRGICLLTTSFVLADLLNDGFVEDDKIRVKWELLT</sequence>
<reference evidence="5" key="2">
    <citation type="journal article" date="2017" name="Front. Cell. Infect. Microbiol.">
        <title>Analysis of the Salivary Gland Transcriptome of Unfed and Partially Fed Amblyomma sculptum Ticks and Descriptive Proteome of the Saliva.</title>
        <authorList>
            <person name="Esteves E."/>
            <person name="Maruyama S.R."/>
            <person name="Kawahara R."/>
            <person name="Fujita A."/>
            <person name="Martins L.A."/>
            <person name="Righi A.A."/>
            <person name="Costa F.B."/>
            <person name="Palmisano G."/>
            <person name="Labruna M.B."/>
            <person name="Sa-Nunes A."/>
            <person name="Ribeiro J.M.C."/>
            <person name="Fogaca A.C."/>
        </authorList>
    </citation>
    <scope>NUCLEOTIDE SEQUENCE</scope>
</reference>
<dbReference type="PROSITE" id="PS00518">
    <property type="entry name" value="ZF_RING_1"/>
    <property type="match status" value="1"/>
</dbReference>
<dbReference type="PANTHER" id="PTHR10131">
    <property type="entry name" value="TNF RECEPTOR ASSOCIATED FACTOR"/>
    <property type="match status" value="1"/>
</dbReference>
<dbReference type="EMBL" id="GFAA01000996">
    <property type="protein sequence ID" value="JAU02439.1"/>
    <property type="molecule type" value="mRNA"/>
</dbReference>